<gene>
    <name evidence="1" type="ORF">E0485_14230</name>
</gene>
<organism evidence="1 2">
    <name type="scientific">Paenibacillus albiflavus</name>
    <dbReference type="NCBI Taxonomy" id="2545760"/>
    <lineage>
        <taxon>Bacteria</taxon>
        <taxon>Bacillati</taxon>
        <taxon>Bacillota</taxon>
        <taxon>Bacilli</taxon>
        <taxon>Bacillales</taxon>
        <taxon>Paenibacillaceae</taxon>
        <taxon>Paenibacillus</taxon>
    </lineage>
</organism>
<evidence type="ECO:0000313" key="2">
    <source>
        <dbReference type="Proteomes" id="UP000295418"/>
    </source>
</evidence>
<proteinExistence type="predicted"/>
<dbReference type="Proteomes" id="UP000295418">
    <property type="component" value="Unassembled WGS sequence"/>
</dbReference>
<dbReference type="AlphaFoldDB" id="A0A4V2WNP9"/>
<comment type="caution">
    <text evidence="1">The sequence shown here is derived from an EMBL/GenBank/DDBJ whole genome shotgun (WGS) entry which is preliminary data.</text>
</comment>
<keyword evidence="2" id="KW-1185">Reference proteome</keyword>
<name>A0A4V2WNP9_9BACL</name>
<dbReference type="OrthoDB" id="2624238at2"/>
<sequence>MDKLLIEETIVMLNQKLSPDAAIEIDLGPDCCTEMLQLLEKYEADRERIKILLACYILLQLAKKKHCEFSDDNEILTKQILDGDYLHSIYYDFALSHKETELVAYLAPINKQIHIRMAQGEKPDRMLYNCFHQFISRKHRQVAGL</sequence>
<dbReference type="EMBL" id="SKFG01000013">
    <property type="protein sequence ID" value="TCZ76352.1"/>
    <property type="molecule type" value="Genomic_DNA"/>
</dbReference>
<dbReference type="RefSeq" id="WP_132418719.1">
    <property type="nucleotide sequence ID" value="NZ_SKFG01000013.1"/>
</dbReference>
<protein>
    <submittedName>
        <fullName evidence="1">Uncharacterized protein</fullName>
    </submittedName>
</protein>
<reference evidence="1 2" key="1">
    <citation type="submission" date="2019-03" db="EMBL/GenBank/DDBJ databases">
        <authorList>
            <person name="Kim M.K.M."/>
        </authorList>
    </citation>
    <scope>NUCLEOTIDE SEQUENCE [LARGE SCALE GENOMIC DNA]</scope>
    <source>
        <strain evidence="1 2">18JY21-1</strain>
    </source>
</reference>
<accession>A0A4V2WNP9</accession>
<evidence type="ECO:0000313" key="1">
    <source>
        <dbReference type="EMBL" id="TCZ76352.1"/>
    </source>
</evidence>